<organism evidence="1 2">
    <name type="scientific">Rhabditophanes sp. KR3021</name>
    <dbReference type="NCBI Taxonomy" id="114890"/>
    <lineage>
        <taxon>Eukaryota</taxon>
        <taxon>Metazoa</taxon>
        <taxon>Ecdysozoa</taxon>
        <taxon>Nematoda</taxon>
        <taxon>Chromadorea</taxon>
        <taxon>Rhabditida</taxon>
        <taxon>Tylenchina</taxon>
        <taxon>Panagrolaimomorpha</taxon>
        <taxon>Strongyloidoidea</taxon>
        <taxon>Alloionematidae</taxon>
        <taxon>Rhabditophanes</taxon>
    </lineage>
</organism>
<name>A0AC35U9S3_9BILA</name>
<dbReference type="WBParaSite" id="RSKR_0000873800.1">
    <property type="protein sequence ID" value="RSKR_0000873800.1"/>
    <property type="gene ID" value="RSKR_0000873800"/>
</dbReference>
<protein>
    <submittedName>
        <fullName evidence="2">CTF/NF-I domain-containing protein</fullName>
    </submittedName>
</protein>
<accession>A0AC35U9S3</accession>
<sequence>MSETLPDSNDGIIKSDRNVQVTGEGPKTFVTPYTELIDYHPFVQQLLPHVREFGYVWFHLQAFKRKKIKNGKKPTVEEMDKIKRDILNRDKNEKQTWAVHLLNKLRKDIQLNDRDVFIETIQSNDHTRCVLSNPDHKGKMRRIDCLRQADKVWRIDLVMLVLFKAVPLESTDGERIEKSTQCINHDLCVNPFHMSLAARELDLYMSLRFIQEKQTQSRDSEQESDEDDLCIAIPPATDFIPIEKDIHGSSVFGAAEFKRITGYNIFKPSKSDQLILPEKRELIKRCIVITPDPIPQKNSSNKDTERVNSSQKNLSKKESVPVPPSNKTISPRKRGQTKRNSDQSLETANKKDNSTEESSIMSQTANLETSAYPQSPPKLNKIFDLRKIPPIPHNLFEEDIFPSITKVLNASTKTAFKKYLDADSKKKVTGSMELTPETQRKTAPRKPGNYNYHTSYDGGVEHEKVLRKEVEVVDKSLSPEDTNDSSKVSSDIFNYSNSNSNSSTIDSSDEVSVVLNGENSNATILHTPKAIHGTALKSFQLPANLFPNPTTTIQKASLIPNALYVTGDSKYASPEASFSIGDPGYPSSQLSNQPINNGYSSFVNINRSPNNMTGIAVNTFPISTANLTPSSTDKLLYTNFIQTISAASKKVDASSLSNLEQQLKSNLSAGASTFMPNPNSDIASLPAFRNNYEIIEKYAILQKEKTGSAHFPPYLTEAVNKLNRPSNNFLHYQTVMNQKNAAARNAALEQQKNIRIIVATPHNRNNPPTPSSTSSGVLKFTKPMPQPPNSLVHMRSPYVAPNKSPTDNEVKKEIKTESKTPRIMKIPSLVNTPESPHKPVTRQSASQPLNLNLVKNGTKRSLANDAKEINKKARK</sequence>
<evidence type="ECO:0000313" key="1">
    <source>
        <dbReference type="Proteomes" id="UP000095286"/>
    </source>
</evidence>
<reference evidence="2" key="1">
    <citation type="submission" date="2016-11" db="UniProtKB">
        <authorList>
            <consortium name="WormBaseParasite"/>
        </authorList>
    </citation>
    <scope>IDENTIFICATION</scope>
    <source>
        <strain evidence="2">KR3021</strain>
    </source>
</reference>
<dbReference type="Proteomes" id="UP000095286">
    <property type="component" value="Unplaced"/>
</dbReference>
<proteinExistence type="predicted"/>
<evidence type="ECO:0000313" key="2">
    <source>
        <dbReference type="WBParaSite" id="RSKR_0000873800.1"/>
    </source>
</evidence>